<accession>A0AAV6VMS1</accession>
<protein>
    <submittedName>
        <fullName evidence="1">Uncharacterized protein</fullName>
    </submittedName>
</protein>
<dbReference type="Proteomes" id="UP000827092">
    <property type="component" value="Unassembled WGS sequence"/>
</dbReference>
<reference evidence="1 2" key="1">
    <citation type="journal article" date="2022" name="Nat. Ecol. Evol.">
        <title>A masculinizing supergene underlies an exaggerated male reproductive morph in a spider.</title>
        <authorList>
            <person name="Hendrickx F."/>
            <person name="De Corte Z."/>
            <person name="Sonet G."/>
            <person name="Van Belleghem S.M."/>
            <person name="Kostlbacher S."/>
            <person name="Vangestel C."/>
        </authorList>
    </citation>
    <scope>NUCLEOTIDE SEQUENCE [LARGE SCALE GENOMIC DNA]</scope>
    <source>
        <strain evidence="1">W744_W776</strain>
    </source>
</reference>
<dbReference type="AlphaFoldDB" id="A0AAV6VMS1"/>
<evidence type="ECO:0000313" key="1">
    <source>
        <dbReference type="EMBL" id="KAG8197214.1"/>
    </source>
</evidence>
<dbReference type="EMBL" id="JAFNEN010000058">
    <property type="protein sequence ID" value="KAG8197214.1"/>
    <property type="molecule type" value="Genomic_DNA"/>
</dbReference>
<organism evidence="1 2">
    <name type="scientific">Oedothorax gibbosus</name>
    <dbReference type="NCBI Taxonomy" id="931172"/>
    <lineage>
        <taxon>Eukaryota</taxon>
        <taxon>Metazoa</taxon>
        <taxon>Ecdysozoa</taxon>
        <taxon>Arthropoda</taxon>
        <taxon>Chelicerata</taxon>
        <taxon>Arachnida</taxon>
        <taxon>Araneae</taxon>
        <taxon>Araneomorphae</taxon>
        <taxon>Entelegynae</taxon>
        <taxon>Araneoidea</taxon>
        <taxon>Linyphiidae</taxon>
        <taxon>Erigoninae</taxon>
        <taxon>Oedothorax</taxon>
    </lineage>
</organism>
<evidence type="ECO:0000313" key="2">
    <source>
        <dbReference type="Proteomes" id="UP000827092"/>
    </source>
</evidence>
<comment type="caution">
    <text evidence="1">The sequence shown here is derived from an EMBL/GenBank/DDBJ whole genome shotgun (WGS) entry which is preliminary data.</text>
</comment>
<name>A0AAV6VMS1_9ARAC</name>
<gene>
    <name evidence="1" type="ORF">JTE90_011369</name>
</gene>
<keyword evidence="2" id="KW-1185">Reference proteome</keyword>
<proteinExistence type="predicted"/>
<sequence length="126" mass="14248">MAGPCFEKSFGGEIPEADGMQIPMDYEMTARYWFSEMKESLSQYLPHYGYGVEETEKEVQDLWSNPGGDGIALSTTSKKDADFQNHQENIQLRYEGENILLFVMLFRITIIAGRGSDVGSSVRCLF</sequence>